<dbReference type="Gene3D" id="3.20.20.450">
    <property type="entry name" value="EAL domain"/>
    <property type="match status" value="1"/>
</dbReference>
<feature type="domain" description="EAL" evidence="3">
    <location>
        <begin position="830"/>
        <end position="1084"/>
    </location>
</feature>
<dbReference type="Pfam" id="PF00563">
    <property type="entry name" value="EAL"/>
    <property type="match status" value="1"/>
</dbReference>
<gene>
    <name evidence="6" type="ORF">LCGC14_0742760</name>
</gene>
<dbReference type="CDD" id="cd06225">
    <property type="entry name" value="HAMP"/>
    <property type="match status" value="1"/>
</dbReference>
<dbReference type="Gene3D" id="3.30.450.20">
    <property type="entry name" value="PAS domain"/>
    <property type="match status" value="2"/>
</dbReference>
<dbReference type="SUPFAM" id="SSF141868">
    <property type="entry name" value="EAL domain-like"/>
    <property type="match status" value="1"/>
</dbReference>
<dbReference type="SMART" id="SM00052">
    <property type="entry name" value="EAL"/>
    <property type="match status" value="1"/>
</dbReference>
<dbReference type="PANTHER" id="PTHR44757:SF2">
    <property type="entry name" value="BIOFILM ARCHITECTURE MAINTENANCE PROTEIN MBAA"/>
    <property type="match status" value="1"/>
</dbReference>
<dbReference type="SUPFAM" id="SSF158472">
    <property type="entry name" value="HAMP domain-like"/>
    <property type="match status" value="1"/>
</dbReference>
<protein>
    <recommendedName>
        <fullName evidence="7">Diguanylate cyclase/phosphodiesterase with PAS/PAC sensor(S)</fullName>
    </recommendedName>
</protein>
<evidence type="ECO:0000259" key="2">
    <source>
        <dbReference type="PROSITE" id="PS50113"/>
    </source>
</evidence>
<dbReference type="SMART" id="SM00267">
    <property type="entry name" value="GGDEF"/>
    <property type="match status" value="1"/>
</dbReference>
<dbReference type="InterPro" id="IPR029787">
    <property type="entry name" value="Nucleotide_cyclase"/>
</dbReference>
<evidence type="ECO:0000259" key="5">
    <source>
        <dbReference type="PROSITE" id="PS50887"/>
    </source>
</evidence>
<dbReference type="PROSITE" id="PS50887">
    <property type="entry name" value="GGDEF"/>
    <property type="match status" value="1"/>
</dbReference>
<feature type="transmembrane region" description="Helical" evidence="1">
    <location>
        <begin position="325"/>
        <end position="345"/>
    </location>
</feature>
<dbReference type="Gene3D" id="6.10.340.10">
    <property type="match status" value="1"/>
</dbReference>
<accession>A0A0F9QRA1</accession>
<dbReference type="Gene3D" id="3.30.70.270">
    <property type="match status" value="1"/>
</dbReference>
<dbReference type="Pfam" id="PF00990">
    <property type="entry name" value="GGDEF"/>
    <property type="match status" value="1"/>
</dbReference>
<dbReference type="SMART" id="SM00086">
    <property type="entry name" value="PAC"/>
    <property type="match status" value="2"/>
</dbReference>
<dbReference type="InterPro" id="IPR001633">
    <property type="entry name" value="EAL_dom"/>
</dbReference>
<proteinExistence type="predicted"/>
<dbReference type="SMART" id="SM00304">
    <property type="entry name" value="HAMP"/>
    <property type="match status" value="1"/>
</dbReference>
<evidence type="ECO:0008006" key="7">
    <source>
        <dbReference type="Google" id="ProtNLM"/>
    </source>
</evidence>
<dbReference type="InterPro" id="IPR003660">
    <property type="entry name" value="HAMP_dom"/>
</dbReference>
<dbReference type="InterPro" id="IPR035965">
    <property type="entry name" value="PAS-like_dom_sf"/>
</dbReference>
<dbReference type="InterPro" id="IPR052155">
    <property type="entry name" value="Biofilm_reg_signaling"/>
</dbReference>
<dbReference type="GO" id="GO:0007165">
    <property type="term" value="P:signal transduction"/>
    <property type="evidence" value="ECO:0007669"/>
    <property type="project" value="InterPro"/>
</dbReference>
<feature type="domain" description="GGDEF" evidence="5">
    <location>
        <begin position="688"/>
        <end position="821"/>
    </location>
</feature>
<organism evidence="6">
    <name type="scientific">marine sediment metagenome</name>
    <dbReference type="NCBI Taxonomy" id="412755"/>
    <lineage>
        <taxon>unclassified sequences</taxon>
        <taxon>metagenomes</taxon>
        <taxon>ecological metagenomes</taxon>
    </lineage>
</organism>
<dbReference type="InterPro" id="IPR000700">
    <property type="entry name" value="PAS-assoc_C"/>
</dbReference>
<keyword evidence="1" id="KW-0472">Membrane</keyword>
<dbReference type="SUPFAM" id="SSF55785">
    <property type="entry name" value="PYP-like sensor domain (PAS domain)"/>
    <property type="match status" value="2"/>
</dbReference>
<dbReference type="EMBL" id="LAZR01001760">
    <property type="protein sequence ID" value="KKN39497.1"/>
    <property type="molecule type" value="Genomic_DNA"/>
</dbReference>
<dbReference type="Pfam" id="PF13426">
    <property type="entry name" value="PAS_9"/>
    <property type="match status" value="2"/>
</dbReference>
<dbReference type="InterPro" id="IPR043128">
    <property type="entry name" value="Rev_trsase/Diguanyl_cyclase"/>
</dbReference>
<comment type="caution">
    <text evidence="6">The sequence shown here is derived from an EMBL/GenBank/DDBJ whole genome shotgun (WGS) entry which is preliminary data.</text>
</comment>
<dbReference type="InterPro" id="IPR000160">
    <property type="entry name" value="GGDEF_dom"/>
</dbReference>
<feature type="domain" description="HAMP" evidence="4">
    <location>
        <begin position="347"/>
        <end position="400"/>
    </location>
</feature>
<dbReference type="SUPFAM" id="SSF55073">
    <property type="entry name" value="Nucleotide cyclase"/>
    <property type="match status" value="1"/>
</dbReference>
<dbReference type="GO" id="GO:0016020">
    <property type="term" value="C:membrane"/>
    <property type="evidence" value="ECO:0007669"/>
    <property type="project" value="InterPro"/>
</dbReference>
<dbReference type="Pfam" id="PF00672">
    <property type="entry name" value="HAMP"/>
    <property type="match status" value="1"/>
</dbReference>
<dbReference type="CDD" id="cd01949">
    <property type="entry name" value="GGDEF"/>
    <property type="match status" value="1"/>
</dbReference>
<dbReference type="PROSITE" id="PS50885">
    <property type="entry name" value="HAMP"/>
    <property type="match status" value="1"/>
</dbReference>
<dbReference type="InterPro" id="IPR035919">
    <property type="entry name" value="EAL_sf"/>
</dbReference>
<evidence type="ECO:0000313" key="6">
    <source>
        <dbReference type="EMBL" id="KKN39497.1"/>
    </source>
</evidence>
<dbReference type="SMART" id="SM00091">
    <property type="entry name" value="PAS"/>
    <property type="match status" value="2"/>
</dbReference>
<dbReference type="PANTHER" id="PTHR44757">
    <property type="entry name" value="DIGUANYLATE CYCLASE DGCP"/>
    <property type="match status" value="1"/>
</dbReference>
<dbReference type="NCBIfam" id="TIGR00254">
    <property type="entry name" value="GGDEF"/>
    <property type="match status" value="1"/>
</dbReference>
<feature type="domain" description="PAC" evidence="2">
    <location>
        <begin position="605"/>
        <end position="656"/>
    </location>
</feature>
<reference evidence="6" key="1">
    <citation type="journal article" date="2015" name="Nature">
        <title>Complex archaea that bridge the gap between prokaryotes and eukaryotes.</title>
        <authorList>
            <person name="Spang A."/>
            <person name="Saw J.H."/>
            <person name="Jorgensen S.L."/>
            <person name="Zaremba-Niedzwiedzka K."/>
            <person name="Martijn J."/>
            <person name="Lind A.E."/>
            <person name="van Eijk R."/>
            <person name="Schleper C."/>
            <person name="Guy L."/>
            <person name="Ettema T.J."/>
        </authorList>
    </citation>
    <scope>NUCLEOTIDE SEQUENCE</scope>
</reference>
<dbReference type="FunFam" id="3.20.20.450:FF:000001">
    <property type="entry name" value="Cyclic di-GMP phosphodiesterase yahA"/>
    <property type="match status" value="1"/>
</dbReference>
<evidence type="ECO:0000259" key="3">
    <source>
        <dbReference type="PROSITE" id="PS50883"/>
    </source>
</evidence>
<evidence type="ECO:0000256" key="1">
    <source>
        <dbReference type="SAM" id="Phobius"/>
    </source>
</evidence>
<dbReference type="PROSITE" id="PS50113">
    <property type="entry name" value="PAC"/>
    <property type="match status" value="1"/>
</dbReference>
<dbReference type="CDD" id="cd01948">
    <property type="entry name" value="EAL"/>
    <property type="match status" value="1"/>
</dbReference>
<name>A0A0F9QRA1_9ZZZZ</name>
<dbReference type="FunFam" id="3.30.70.270:FF:000001">
    <property type="entry name" value="Diguanylate cyclase domain protein"/>
    <property type="match status" value="1"/>
</dbReference>
<evidence type="ECO:0000259" key="4">
    <source>
        <dbReference type="PROSITE" id="PS50885"/>
    </source>
</evidence>
<dbReference type="NCBIfam" id="TIGR00229">
    <property type="entry name" value="sensory_box"/>
    <property type="match status" value="2"/>
</dbReference>
<keyword evidence="1" id="KW-1133">Transmembrane helix</keyword>
<dbReference type="AlphaFoldDB" id="A0A0F9QRA1"/>
<dbReference type="InterPro" id="IPR001610">
    <property type="entry name" value="PAC"/>
</dbReference>
<dbReference type="InterPro" id="IPR000014">
    <property type="entry name" value="PAS"/>
</dbReference>
<dbReference type="CDD" id="cd00130">
    <property type="entry name" value="PAS"/>
    <property type="match status" value="1"/>
</dbReference>
<dbReference type="PROSITE" id="PS50883">
    <property type="entry name" value="EAL"/>
    <property type="match status" value="1"/>
</dbReference>
<sequence>MFKTWSIKSLLQLWSLVTIVAILVIAAVALYSNILFSHTQHELTSHVLPMENASREVSRVAASFITRQKQIIVADSISSISALMPRQQLEAAFEKELAKLRIAVADNQQGASVFTSLFDYYQRFLAVDTKLLALNKQRYVVNNKLQQQLAVVDLIEVEIHDSIETISDQINRNIKKNIIQKHSQSVQFNVLRITHLTHTILQAKNAEQLENIRDNQIKQYQAALTINTKQLKMTLQSNKSLFKLVQRLDEDVIQLIQTISLDQSSVYQLRLQQLENQHVLALAQQESAVSLNEMMSKLNKLLALVSDESLNTVTQTALVAERARWIIVLLATMIVLGILRFIIVISERINKPLAELSNAMQALSAKNFTTRLVVKSSNSEFGVLAKDFNLFAENTQKLIYDLAEAKDSLQIGKQHLTAILNSVPEAILTVSTSGVIESSNDAASQVLKANENTLIGLNLLQFFNKNQPIKVLKDIIRLQKNSQEFEGLDYNKQLFHMWVSLSAIPSTNNNLWVCVISDISAWKMAEENLKTKSSELDAILENAMVGIAFLKDRHFLRVNNKFESIFACQRSQIEGKSTRILYPSNAAFEQLGEHAYTMLDRGENFEGQVEMVRQNGERFWCSLSGQAIDLKHTEQGAIWLFEDVTHQRENEERLISLASFDSLTGLPNRAVFLDRLEHALHKAHRESGTLAVFFLDLDHFKHINDSLGHKAGDKLLCEVASRLQSSIREGDTVARLGGDEFTVILESVRSAEYVAKIAEKILLVISESYLLDTFEVNISPSIGISLYPADGRDMDVLLRNADAAMYHAKDNGRNNFQFYSAEMNAKAVERLAMENSLRRAVELGQLYLNFQPQIDLTTGKISGAEALLRWNSEQWGEVSPADFVPILEDTGLIGVVGEMVLAQACQAYMAMKDKLIPDFQMAVNLSGRQFKGDHLVSYIKQLLSELGMSPINLELEITESILMANTDLAITTLTELSEMGITLAIDDFGTGYSSLSYLKQFPLNVLKIDRSFIRDVNDDVSDAAIVDAILAMSHRLQLEVVAEGVETKEQLAFLQAHDCDRVQGYYFSKPLSFELFSQFVEQDVLGL</sequence>
<keyword evidence="1" id="KW-0812">Transmembrane</keyword>
<feature type="transmembrane region" description="Helical" evidence="1">
    <location>
        <begin position="12"/>
        <end position="36"/>
    </location>
</feature>